<evidence type="ECO:0000256" key="1">
    <source>
        <dbReference type="ARBA" id="ARBA00006499"/>
    </source>
</evidence>
<dbReference type="AlphaFoldDB" id="A0A1X7R8R4"/>
<proteinExistence type="inferred from homology"/>
<evidence type="ECO:0000256" key="2">
    <source>
        <dbReference type="ARBA" id="ARBA00012423"/>
    </source>
</evidence>
<dbReference type="EC" id="3.1.2.22" evidence="2"/>
<dbReference type="STRING" id="1789683.A0A1X7R8R4"/>
<dbReference type="SUPFAM" id="SSF53474">
    <property type="entry name" value="alpha/beta-Hydrolases"/>
    <property type="match status" value="1"/>
</dbReference>
<keyword evidence="12" id="KW-1185">Reference proteome</keyword>
<dbReference type="PANTHER" id="PTHR10655">
    <property type="entry name" value="LYSOPHOSPHOLIPASE-RELATED"/>
    <property type="match status" value="1"/>
</dbReference>
<dbReference type="GO" id="GO:0008474">
    <property type="term" value="F:palmitoyl-(protein) hydrolase activity"/>
    <property type="evidence" value="ECO:0007669"/>
    <property type="project" value="UniProtKB-EC"/>
</dbReference>
<evidence type="ECO:0000256" key="9">
    <source>
        <dbReference type="ARBA" id="ARBA00047337"/>
    </source>
</evidence>
<reference evidence="11 12" key="1">
    <citation type="submission" date="2017-04" db="EMBL/GenBank/DDBJ databases">
        <authorList>
            <person name="Afonso C.L."/>
            <person name="Miller P.J."/>
            <person name="Scott M.A."/>
            <person name="Spackman E."/>
            <person name="Goraichik I."/>
            <person name="Dimitrov K.M."/>
            <person name="Suarez D.L."/>
            <person name="Swayne D.E."/>
        </authorList>
    </citation>
    <scope>NUCLEOTIDE SEQUENCE [LARGE SCALE GENOMIC DNA]</scope>
</reference>
<evidence type="ECO:0000313" key="11">
    <source>
        <dbReference type="EMBL" id="SMN21626.1"/>
    </source>
</evidence>
<evidence type="ECO:0000256" key="6">
    <source>
        <dbReference type="ARBA" id="ARBA00022832"/>
    </source>
</evidence>
<dbReference type="InterPro" id="IPR003140">
    <property type="entry name" value="PLipase/COase/thioEstase"/>
</dbReference>
<protein>
    <recommendedName>
        <fullName evidence="3">Acyl-protein thioesterase 1</fullName>
        <ecNumber evidence="2">3.1.2.22</ecNumber>
    </recommendedName>
    <alternativeName>
        <fullName evidence="8">Palmitoyl-protein hydrolase</fullName>
    </alternativeName>
</protein>
<dbReference type="GO" id="GO:0052689">
    <property type="term" value="F:carboxylic ester hydrolase activity"/>
    <property type="evidence" value="ECO:0007669"/>
    <property type="project" value="UniProtKB-KW"/>
</dbReference>
<dbReference type="GO" id="GO:0005737">
    <property type="term" value="C:cytoplasm"/>
    <property type="evidence" value="ECO:0007669"/>
    <property type="project" value="TreeGrafter"/>
</dbReference>
<evidence type="ECO:0000256" key="4">
    <source>
        <dbReference type="ARBA" id="ARBA00022487"/>
    </source>
</evidence>
<dbReference type="InterPro" id="IPR029058">
    <property type="entry name" value="AB_hydrolase_fold"/>
</dbReference>
<dbReference type="EMBL" id="FXLY01000008">
    <property type="protein sequence ID" value="SMN21626.1"/>
    <property type="molecule type" value="Genomic_DNA"/>
</dbReference>
<sequence length="233" mass="26380">MNQAVRVASRTKPYDHVLIVLHGLGDTGQGWTFLASELQQEKCFDSTNFIFPNAPHIPITANSGMHMPGWFDIKEWDPHMKQFDTEGYLKSLQCVEDYVTEEIKNGIPAKNIIIGGFSQGAALTLGCTLNLKEKIGGFFSLSGFINSGIKDVIWNNEVNENAKKCNLDTPIFHGHGNWDPVVDIEKGKDAQKYLTTECHFKDYDFHEYAHLEHSVAPQELKDLTDFIKKCWNM</sequence>
<organism evidence="11 12">
    <name type="scientific">Maudiozyma saulgeensis</name>
    <dbReference type="NCBI Taxonomy" id="1789683"/>
    <lineage>
        <taxon>Eukaryota</taxon>
        <taxon>Fungi</taxon>
        <taxon>Dikarya</taxon>
        <taxon>Ascomycota</taxon>
        <taxon>Saccharomycotina</taxon>
        <taxon>Saccharomycetes</taxon>
        <taxon>Saccharomycetales</taxon>
        <taxon>Saccharomycetaceae</taxon>
        <taxon>Maudiozyma</taxon>
    </lineage>
</organism>
<keyword evidence="4" id="KW-0719">Serine esterase</keyword>
<evidence type="ECO:0000313" key="12">
    <source>
        <dbReference type="Proteomes" id="UP000196158"/>
    </source>
</evidence>
<dbReference type="PANTHER" id="PTHR10655:SF17">
    <property type="entry name" value="LYSOPHOSPHOLIPASE-LIKE PROTEIN 1"/>
    <property type="match status" value="1"/>
</dbReference>
<evidence type="ECO:0000256" key="7">
    <source>
        <dbReference type="ARBA" id="ARBA00029392"/>
    </source>
</evidence>
<dbReference type="GO" id="GO:0006631">
    <property type="term" value="P:fatty acid metabolic process"/>
    <property type="evidence" value="ECO:0007669"/>
    <property type="project" value="UniProtKB-KW"/>
</dbReference>
<evidence type="ECO:0000256" key="8">
    <source>
        <dbReference type="ARBA" id="ARBA00031195"/>
    </source>
</evidence>
<feature type="domain" description="Phospholipase/carboxylesterase/thioesterase" evidence="10">
    <location>
        <begin position="4"/>
        <end position="230"/>
    </location>
</feature>
<dbReference type="Proteomes" id="UP000196158">
    <property type="component" value="Unassembled WGS sequence"/>
</dbReference>
<dbReference type="InterPro" id="IPR050565">
    <property type="entry name" value="LYPA1-2/EST-like"/>
</dbReference>
<gene>
    <name evidence="11" type="ORF">KASA_0K03047G</name>
</gene>
<keyword evidence="6" id="KW-0276">Fatty acid metabolism</keyword>
<accession>A0A1X7R8R4</accession>
<dbReference type="Gene3D" id="3.40.50.1820">
    <property type="entry name" value="alpha/beta hydrolase"/>
    <property type="match status" value="1"/>
</dbReference>
<evidence type="ECO:0000256" key="3">
    <source>
        <dbReference type="ARBA" id="ARBA00014923"/>
    </source>
</evidence>
<name>A0A1X7R8R4_9SACH</name>
<comment type="function">
    <text evidence="7">Hydrolyzes fatty acids from S-acylated cysteine residues in proteins with a strong preference for palmitoylated G-alpha proteins over other acyl substrates. Mediates the deacylation of G-alpha proteins such as GPA1 in vivo, but has weak or no activity toward palmitoylated Ras proteins. Has weak lysophospholipase activity in vitro; however such activity may not exist in vivo.</text>
</comment>
<keyword evidence="6" id="KW-0443">Lipid metabolism</keyword>
<keyword evidence="5" id="KW-0378">Hydrolase</keyword>
<evidence type="ECO:0000259" key="10">
    <source>
        <dbReference type="Pfam" id="PF02230"/>
    </source>
</evidence>
<comment type="similarity">
    <text evidence="1">Belongs to the AB hydrolase superfamily. AB hydrolase 2 family.</text>
</comment>
<comment type="catalytic activity">
    <reaction evidence="9">
        <text>S-hexadecanoyl-L-cysteinyl-[protein] + H2O = L-cysteinyl-[protein] + hexadecanoate + H(+)</text>
        <dbReference type="Rhea" id="RHEA:19233"/>
        <dbReference type="Rhea" id="RHEA-COMP:10131"/>
        <dbReference type="Rhea" id="RHEA-COMP:11032"/>
        <dbReference type="ChEBI" id="CHEBI:7896"/>
        <dbReference type="ChEBI" id="CHEBI:15377"/>
        <dbReference type="ChEBI" id="CHEBI:15378"/>
        <dbReference type="ChEBI" id="CHEBI:29950"/>
        <dbReference type="ChEBI" id="CHEBI:74151"/>
        <dbReference type="EC" id="3.1.2.22"/>
    </reaction>
</comment>
<evidence type="ECO:0000256" key="5">
    <source>
        <dbReference type="ARBA" id="ARBA00022801"/>
    </source>
</evidence>
<dbReference type="OrthoDB" id="2418081at2759"/>
<dbReference type="Pfam" id="PF02230">
    <property type="entry name" value="Abhydrolase_2"/>
    <property type="match status" value="1"/>
</dbReference>